<dbReference type="InterPro" id="IPR000390">
    <property type="entry name" value="Small_drug/metabolite_transptr"/>
</dbReference>
<evidence type="ECO:0000256" key="9">
    <source>
        <dbReference type="RuleBase" id="RU003942"/>
    </source>
</evidence>
<dbReference type="GO" id="GO:1990961">
    <property type="term" value="P:xenobiotic detoxification by transmembrane export across the plasma membrane"/>
    <property type="evidence" value="ECO:0007669"/>
    <property type="project" value="UniProtKB-ARBA"/>
</dbReference>
<feature type="transmembrane region" description="Helical" evidence="10">
    <location>
        <begin position="88"/>
        <end position="104"/>
    </location>
</feature>
<dbReference type="InterPro" id="IPR045324">
    <property type="entry name" value="Small_multidrug_res"/>
</dbReference>
<dbReference type="Gene3D" id="1.10.3730.20">
    <property type="match status" value="1"/>
</dbReference>
<keyword evidence="3" id="KW-1003">Cell membrane</keyword>
<evidence type="ECO:0000256" key="7">
    <source>
        <dbReference type="ARBA" id="ARBA00038151"/>
    </source>
</evidence>
<evidence type="ECO:0000256" key="4">
    <source>
        <dbReference type="ARBA" id="ARBA00022692"/>
    </source>
</evidence>
<evidence type="ECO:0000256" key="2">
    <source>
        <dbReference type="ARBA" id="ARBA00022448"/>
    </source>
</evidence>
<dbReference type="PANTHER" id="PTHR30561:SF0">
    <property type="entry name" value="GUANIDINIUM EXPORTER"/>
    <property type="match status" value="1"/>
</dbReference>
<keyword evidence="6 10" id="KW-0472">Membrane</keyword>
<feature type="transmembrane region" description="Helical" evidence="10">
    <location>
        <begin position="37"/>
        <end position="57"/>
    </location>
</feature>
<gene>
    <name evidence="11" type="ORF">CBA19CS42_22905</name>
</gene>
<proteinExistence type="inferred from homology"/>
<comment type="similarity">
    <text evidence="7">Belongs to the drug/metabolite transporter (DMT) superfamily. Small multidrug resistance (SMR) (TC 2.A.7.1) family. Gdx/SugE subfamily.</text>
</comment>
<evidence type="ECO:0000256" key="3">
    <source>
        <dbReference type="ARBA" id="ARBA00022475"/>
    </source>
</evidence>
<dbReference type="AlphaFoldDB" id="A0AA37MTF4"/>
<dbReference type="GO" id="GO:0022857">
    <property type="term" value="F:transmembrane transporter activity"/>
    <property type="evidence" value="ECO:0007669"/>
    <property type="project" value="InterPro"/>
</dbReference>
<name>A0AA37MTF4_9BURK</name>
<reference evidence="11" key="1">
    <citation type="submission" date="2022-09" db="EMBL/GenBank/DDBJ databases">
        <title>Isolation and characterization of 3-chlorobenzoate degrading bacteria from soils in Shizuoka.</title>
        <authorList>
            <person name="Ifat A."/>
            <person name="Ogawa N."/>
            <person name="Kimbara K."/>
            <person name="Moriuchi R."/>
            <person name="Dohra H."/>
            <person name="Shintani M."/>
        </authorList>
    </citation>
    <scope>NUCLEOTIDE SEQUENCE</scope>
    <source>
        <strain evidence="11">19CS4-2</strain>
    </source>
</reference>
<feature type="transmembrane region" description="Helical" evidence="10">
    <location>
        <begin position="64"/>
        <end position="82"/>
    </location>
</feature>
<dbReference type="Proteomes" id="UP001055111">
    <property type="component" value="Unassembled WGS sequence"/>
</dbReference>
<dbReference type="SUPFAM" id="SSF103481">
    <property type="entry name" value="Multidrug resistance efflux transporter EmrE"/>
    <property type="match status" value="1"/>
</dbReference>
<keyword evidence="4 9" id="KW-0812">Transmembrane</keyword>
<protein>
    <recommendedName>
        <fullName evidence="8">Guanidinium exporter</fullName>
    </recommendedName>
</protein>
<sequence>MSQSAAWLLLVLSGLLDVAWAVSMKLTQGYTRPGWTALSIVLLAAFVYLLGKVLALLPVGSAYAVWTGIGALGTVVLGVVLFGETVSALRVIGAVLVIAGIAALKQAPV</sequence>
<comment type="subcellular location">
    <subcellularLocation>
        <location evidence="1 9">Cell membrane</location>
        <topology evidence="1 9">Multi-pass membrane protein</topology>
    </subcellularLocation>
</comment>
<dbReference type="FunFam" id="1.10.3730.20:FF:000001">
    <property type="entry name" value="Quaternary ammonium compound resistance transporter SugE"/>
    <property type="match status" value="1"/>
</dbReference>
<evidence type="ECO:0000256" key="6">
    <source>
        <dbReference type="ARBA" id="ARBA00023136"/>
    </source>
</evidence>
<dbReference type="PANTHER" id="PTHR30561">
    <property type="entry name" value="SMR FAMILY PROTON-DEPENDENT DRUG EFFLUX TRANSPORTER SUGE"/>
    <property type="match status" value="1"/>
</dbReference>
<dbReference type="Pfam" id="PF00893">
    <property type="entry name" value="Multi_Drug_Res"/>
    <property type="match status" value="1"/>
</dbReference>
<dbReference type="EMBL" id="BPUS01000010">
    <property type="protein sequence ID" value="GJH27419.1"/>
    <property type="molecule type" value="Genomic_DNA"/>
</dbReference>
<evidence type="ECO:0000313" key="11">
    <source>
        <dbReference type="EMBL" id="GJH27419.1"/>
    </source>
</evidence>
<organism evidence="11 12">
    <name type="scientific">Caballeronia novacaledonica</name>
    <dbReference type="NCBI Taxonomy" id="1544861"/>
    <lineage>
        <taxon>Bacteria</taxon>
        <taxon>Pseudomonadati</taxon>
        <taxon>Pseudomonadota</taxon>
        <taxon>Betaproteobacteria</taxon>
        <taxon>Burkholderiales</taxon>
        <taxon>Burkholderiaceae</taxon>
        <taxon>Caballeronia</taxon>
    </lineage>
</organism>
<evidence type="ECO:0000256" key="8">
    <source>
        <dbReference type="ARBA" id="ARBA00039168"/>
    </source>
</evidence>
<evidence type="ECO:0000256" key="10">
    <source>
        <dbReference type="SAM" id="Phobius"/>
    </source>
</evidence>
<comment type="caution">
    <text evidence="11">The sequence shown here is derived from an EMBL/GenBank/DDBJ whole genome shotgun (WGS) entry which is preliminary data.</text>
</comment>
<evidence type="ECO:0000313" key="12">
    <source>
        <dbReference type="Proteomes" id="UP001055111"/>
    </source>
</evidence>
<dbReference type="InterPro" id="IPR037185">
    <property type="entry name" value="EmrE-like"/>
</dbReference>
<evidence type="ECO:0000256" key="5">
    <source>
        <dbReference type="ARBA" id="ARBA00022989"/>
    </source>
</evidence>
<accession>A0AA37MTF4</accession>
<keyword evidence="2" id="KW-0813">Transport</keyword>
<dbReference type="RefSeq" id="WP_238214105.1">
    <property type="nucleotide sequence ID" value="NZ_BPUS01000010.1"/>
</dbReference>
<evidence type="ECO:0000256" key="1">
    <source>
        <dbReference type="ARBA" id="ARBA00004651"/>
    </source>
</evidence>
<keyword evidence="5 10" id="KW-1133">Transmembrane helix</keyword>
<dbReference type="GO" id="GO:0005886">
    <property type="term" value="C:plasma membrane"/>
    <property type="evidence" value="ECO:0007669"/>
    <property type="project" value="UniProtKB-SubCell"/>
</dbReference>